<dbReference type="PANTHER" id="PTHR11063:SF8">
    <property type="entry name" value="DELTA-1-PYRROLINE-5-CARBOXYLATE SYNTHASE"/>
    <property type="match status" value="1"/>
</dbReference>
<dbReference type="GO" id="GO:0004350">
    <property type="term" value="F:glutamate-5-semialdehyde dehydrogenase activity"/>
    <property type="evidence" value="ECO:0007669"/>
    <property type="project" value="TreeGrafter"/>
</dbReference>
<protein>
    <submittedName>
        <fullName evidence="1">Pyrroline-5-carboxylate synthetase</fullName>
    </submittedName>
</protein>
<dbReference type="SUPFAM" id="SSF53633">
    <property type="entry name" value="Carbamate kinase-like"/>
    <property type="match status" value="1"/>
</dbReference>
<dbReference type="Proteomes" id="UP000623129">
    <property type="component" value="Unassembled WGS sequence"/>
</dbReference>
<comment type="caution">
    <text evidence="1">The sequence shown here is derived from an EMBL/GenBank/DDBJ whole genome shotgun (WGS) entry which is preliminary data.</text>
</comment>
<dbReference type="AlphaFoldDB" id="A0A833VHH3"/>
<dbReference type="SUPFAM" id="SSF56112">
    <property type="entry name" value="Protein kinase-like (PK-like)"/>
    <property type="match status" value="1"/>
</dbReference>
<sequence>MDNEGASRIGTAVVTRPDGRLAVGRLGSLFEQLQELNSQGYEVILVSSGAIGVGCQCLRYRKLLNSRHTCALCAMKEVNIIPEDEKSIESLKQLQQEIWFLSQYQHPNIVQYYGSEILVDKDLNRAIVLFSSHLYRSDISGVSWSSTYSIRAFFRSLLACQRVGTFSQEVSAAAPEVAVASAMSQRSHFSLHLLLPLLIAQPITVAMHDAPVKEVAWISQINLLISSKLGQNNQIKL</sequence>
<evidence type="ECO:0000313" key="1">
    <source>
        <dbReference type="EMBL" id="KAF3340587.1"/>
    </source>
</evidence>
<evidence type="ECO:0000313" key="2">
    <source>
        <dbReference type="Proteomes" id="UP000623129"/>
    </source>
</evidence>
<proteinExistence type="predicted"/>
<reference evidence="1" key="1">
    <citation type="submission" date="2020-01" db="EMBL/GenBank/DDBJ databases">
        <title>Genome sequence of Kobresia littledalei, the first chromosome-level genome in the family Cyperaceae.</title>
        <authorList>
            <person name="Qu G."/>
        </authorList>
    </citation>
    <scope>NUCLEOTIDE SEQUENCE</scope>
    <source>
        <strain evidence="1">C.B.Clarke</strain>
        <tissue evidence="1">Leaf</tissue>
    </source>
</reference>
<dbReference type="InterPro" id="IPR036393">
    <property type="entry name" value="AceGlu_kinase-like_sf"/>
</dbReference>
<dbReference type="EMBL" id="SWLB01000002">
    <property type="protein sequence ID" value="KAF3340587.1"/>
    <property type="molecule type" value="Genomic_DNA"/>
</dbReference>
<dbReference type="Gene3D" id="3.40.1160.10">
    <property type="entry name" value="Acetylglutamate kinase-like"/>
    <property type="match status" value="1"/>
</dbReference>
<accession>A0A833VHH3</accession>
<dbReference type="InterPro" id="IPR011009">
    <property type="entry name" value="Kinase-like_dom_sf"/>
</dbReference>
<name>A0A833VHH3_9POAL</name>
<keyword evidence="2" id="KW-1185">Reference proteome</keyword>
<dbReference type="PANTHER" id="PTHR11063">
    <property type="entry name" value="GLUTAMATE SEMIALDEHYDE DEHYDROGENASE"/>
    <property type="match status" value="1"/>
</dbReference>
<gene>
    <name evidence="1" type="ORF">FCM35_KLT09431</name>
</gene>
<organism evidence="1 2">
    <name type="scientific">Carex littledalei</name>
    <dbReference type="NCBI Taxonomy" id="544730"/>
    <lineage>
        <taxon>Eukaryota</taxon>
        <taxon>Viridiplantae</taxon>
        <taxon>Streptophyta</taxon>
        <taxon>Embryophyta</taxon>
        <taxon>Tracheophyta</taxon>
        <taxon>Spermatophyta</taxon>
        <taxon>Magnoliopsida</taxon>
        <taxon>Liliopsida</taxon>
        <taxon>Poales</taxon>
        <taxon>Cyperaceae</taxon>
        <taxon>Cyperoideae</taxon>
        <taxon>Cariceae</taxon>
        <taxon>Carex</taxon>
        <taxon>Carex subgen. Euthyceras</taxon>
    </lineage>
</organism>